<dbReference type="InterPro" id="IPR050639">
    <property type="entry name" value="SSR_resolvase"/>
</dbReference>
<organism evidence="2">
    <name type="scientific">human gut metagenome</name>
    <dbReference type="NCBI Taxonomy" id="408170"/>
    <lineage>
        <taxon>unclassified sequences</taxon>
        <taxon>metagenomes</taxon>
        <taxon>organismal metagenomes</taxon>
    </lineage>
</organism>
<dbReference type="InterPro" id="IPR011109">
    <property type="entry name" value="DNA_bind_recombinase_dom"/>
</dbReference>
<dbReference type="Gene3D" id="3.90.1750.20">
    <property type="entry name" value="Putative Large Serine Recombinase, Chain B, Domain 2"/>
    <property type="match status" value="1"/>
</dbReference>
<dbReference type="PANTHER" id="PTHR30461">
    <property type="entry name" value="DNA-INVERTASE FROM LAMBDOID PROPHAGE"/>
    <property type="match status" value="1"/>
</dbReference>
<reference evidence="2" key="1">
    <citation type="journal article" date="2013" name="Environ. Microbiol.">
        <title>Microbiota from the distal guts of lean and obese adolescents exhibit partial functional redundancy besides clear differences in community structure.</title>
        <authorList>
            <person name="Ferrer M."/>
            <person name="Ruiz A."/>
            <person name="Lanza F."/>
            <person name="Haange S.B."/>
            <person name="Oberbach A."/>
            <person name="Till H."/>
            <person name="Bargiela R."/>
            <person name="Campoy C."/>
            <person name="Segura M.T."/>
            <person name="Richter M."/>
            <person name="von Bergen M."/>
            <person name="Seifert J."/>
            <person name="Suarez A."/>
        </authorList>
    </citation>
    <scope>NUCLEOTIDE SEQUENCE</scope>
</reference>
<evidence type="ECO:0000313" key="2">
    <source>
        <dbReference type="EMBL" id="EKC69825.1"/>
    </source>
</evidence>
<dbReference type="PANTHER" id="PTHR30461:SF23">
    <property type="entry name" value="DNA RECOMBINASE-RELATED"/>
    <property type="match status" value="1"/>
</dbReference>
<name>K1TUD4_9ZZZZ</name>
<dbReference type="EMBL" id="AJWY01005362">
    <property type="protein sequence ID" value="EKC69825.1"/>
    <property type="molecule type" value="Genomic_DNA"/>
</dbReference>
<accession>K1TUD4</accession>
<feature type="non-terminal residue" evidence="2">
    <location>
        <position position="1"/>
    </location>
</feature>
<gene>
    <name evidence="2" type="ORF">LEA_08090</name>
</gene>
<dbReference type="Pfam" id="PF07508">
    <property type="entry name" value="Recombinase"/>
    <property type="match status" value="1"/>
</dbReference>
<dbReference type="GO" id="GO:0003677">
    <property type="term" value="F:DNA binding"/>
    <property type="evidence" value="ECO:0007669"/>
    <property type="project" value="InterPro"/>
</dbReference>
<comment type="caution">
    <text evidence="2">The sequence shown here is derived from an EMBL/GenBank/DDBJ whole genome shotgun (WGS) entry which is preliminary data.</text>
</comment>
<sequence>TMKNKRLRGDYIGNYAPYGYLKDENNRSRLVVDYEIAPIVVEIFELRAKGIGFDTICRILNEKGYPSPGRLRYERGIITNNNKKGSELPWNRHVLKDLLVNVVYIGNLAQGRSSQCLYKGEKYHWTKEADWDVVEGTHEPIISMELWNKVQEINTKVYKRM</sequence>
<dbReference type="InterPro" id="IPR038109">
    <property type="entry name" value="DNA_bind_recomb_sf"/>
</dbReference>
<dbReference type="AlphaFoldDB" id="K1TUD4"/>
<proteinExistence type="predicted"/>
<dbReference type="GO" id="GO:0000150">
    <property type="term" value="F:DNA strand exchange activity"/>
    <property type="evidence" value="ECO:0007669"/>
    <property type="project" value="InterPro"/>
</dbReference>
<feature type="domain" description="Recombinase" evidence="1">
    <location>
        <begin position="17"/>
        <end position="160"/>
    </location>
</feature>
<protein>
    <submittedName>
        <fullName evidence="2">Recombinase</fullName>
    </submittedName>
</protein>
<dbReference type="PROSITE" id="PS51737">
    <property type="entry name" value="RECOMBINASE_DNA_BIND"/>
    <property type="match status" value="1"/>
</dbReference>
<evidence type="ECO:0000259" key="1">
    <source>
        <dbReference type="PROSITE" id="PS51737"/>
    </source>
</evidence>